<dbReference type="PROSITE" id="PS50893">
    <property type="entry name" value="ABC_TRANSPORTER_2"/>
    <property type="match status" value="1"/>
</dbReference>
<feature type="domain" description="ABC transporter" evidence="5">
    <location>
        <begin position="4"/>
        <end position="229"/>
    </location>
</feature>
<name>A0A4R3YV81_9FIRM</name>
<dbReference type="GO" id="GO:0016887">
    <property type="term" value="F:ATP hydrolysis activity"/>
    <property type="evidence" value="ECO:0007669"/>
    <property type="project" value="InterPro"/>
</dbReference>
<dbReference type="InterPro" id="IPR003439">
    <property type="entry name" value="ABC_transporter-like_ATP-bd"/>
</dbReference>
<protein>
    <submittedName>
        <fullName evidence="6">ABC-2 type transport system ATP-binding protein</fullName>
    </submittedName>
</protein>
<evidence type="ECO:0000256" key="3">
    <source>
        <dbReference type="ARBA" id="ARBA00022741"/>
    </source>
</evidence>
<dbReference type="Proteomes" id="UP000295515">
    <property type="component" value="Unassembled WGS sequence"/>
</dbReference>
<dbReference type="GO" id="GO:0005524">
    <property type="term" value="F:ATP binding"/>
    <property type="evidence" value="ECO:0007669"/>
    <property type="project" value="UniProtKB-KW"/>
</dbReference>
<dbReference type="SMART" id="SM00382">
    <property type="entry name" value="AAA"/>
    <property type="match status" value="1"/>
</dbReference>
<comment type="similarity">
    <text evidence="1">Belongs to the ABC transporter superfamily.</text>
</comment>
<gene>
    <name evidence="6" type="ORF">EDD60_11627</name>
</gene>
<dbReference type="RefSeq" id="WP_066448081.1">
    <property type="nucleotide sequence ID" value="NZ_CAUWFI010000015.1"/>
</dbReference>
<keyword evidence="7" id="KW-1185">Reference proteome</keyword>
<dbReference type="PROSITE" id="PS00211">
    <property type="entry name" value="ABC_TRANSPORTER_1"/>
    <property type="match status" value="1"/>
</dbReference>
<dbReference type="InterPro" id="IPR027417">
    <property type="entry name" value="P-loop_NTPase"/>
</dbReference>
<proteinExistence type="inferred from homology"/>
<comment type="caution">
    <text evidence="6">The sequence shown here is derived from an EMBL/GenBank/DDBJ whole genome shotgun (WGS) entry which is preliminary data.</text>
</comment>
<sequence>MSVIKVSHITKDYGNQRGVFDVSFEMNEGEVLGFLGPNGSGKTTTIRQLMGFMKPDQGEVTILGMDCFNDSAKVQEKVGYLPGEIAFMEDMSGLEFIRFMAKMKNMKDMSKAEELMKFLELDARGKMKRMSKGMKQKIGIVIAFMQDTPILILDEPTSGLDPLMQNKFVELIQNAKKAGKTILMSSHIFEEVENTCDRVVMIKEGHIVATKTMDDLKKNRLKHYEIHFFDESEAIAFSQKYPQSQRDKKIIHLMLKGHTNQLLQDLSEYDIDDFNARPQSLEELFLHYYGGEQ</sequence>
<dbReference type="Gene3D" id="3.40.50.300">
    <property type="entry name" value="P-loop containing nucleotide triphosphate hydrolases"/>
    <property type="match status" value="1"/>
</dbReference>
<dbReference type="PANTHER" id="PTHR42711:SF5">
    <property type="entry name" value="ABC TRANSPORTER ATP-BINDING PROTEIN NATA"/>
    <property type="match status" value="1"/>
</dbReference>
<evidence type="ECO:0000259" key="5">
    <source>
        <dbReference type="PROSITE" id="PS50893"/>
    </source>
</evidence>
<keyword evidence="3" id="KW-0547">Nucleotide-binding</keyword>
<dbReference type="InterPro" id="IPR050763">
    <property type="entry name" value="ABC_transporter_ATP-binding"/>
</dbReference>
<keyword evidence="2" id="KW-0813">Transport</keyword>
<dbReference type="CDD" id="cd03230">
    <property type="entry name" value="ABC_DR_subfamily_A"/>
    <property type="match status" value="1"/>
</dbReference>
<dbReference type="GeneID" id="98915946"/>
<dbReference type="SUPFAM" id="SSF52540">
    <property type="entry name" value="P-loop containing nucleoside triphosphate hydrolases"/>
    <property type="match status" value="1"/>
</dbReference>
<reference evidence="6 7" key="1">
    <citation type="submission" date="2019-03" db="EMBL/GenBank/DDBJ databases">
        <title>Genomic Encyclopedia of Type Strains, Phase IV (KMG-IV): sequencing the most valuable type-strain genomes for metagenomic binning, comparative biology and taxonomic classification.</title>
        <authorList>
            <person name="Goeker M."/>
        </authorList>
    </citation>
    <scope>NUCLEOTIDE SEQUENCE [LARGE SCALE GENOMIC DNA]</scope>
    <source>
        <strain evidence="6 7">DSM 29487</strain>
    </source>
</reference>
<evidence type="ECO:0000313" key="7">
    <source>
        <dbReference type="Proteomes" id="UP000295515"/>
    </source>
</evidence>
<keyword evidence="4 6" id="KW-0067">ATP-binding</keyword>
<accession>A0A4R3YV81</accession>
<dbReference type="EMBL" id="SMCQ01000016">
    <property type="protein sequence ID" value="TCV96531.1"/>
    <property type="molecule type" value="Genomic_DNA"/>
</dbReference>
<dbReference type="InterPro" id="IPR003593">
    <property type="entry name" value="AAA+_ATPase"/>
</dbReference>
<dbReference type="Pfam" id="PF00005">
    <property type="entry name" value="ABC_tran"/>
    <property type="match status" value="1"/>
</dbReference>
<evidence type="ECO:0000313" key="6">
    <source>
        <dbReference type="EMBL" id="TCV96531.1"/>
    </source>
</evidence>
<evidence type="ECO:0000256" key="4">
    <source>
        <dbReference type="ARBA" id="ARBA00022840"/>
    </source>
</evidence>
<evidence type="ECO:0000256" key="2">
    <source>
        <dbReference type="ARBA" id="ARBA00022448"/>
    </source>
</evidence>
<dbReference type="InterPro" id="IPR017871">
    <property type="entry name" value="ABC_transporter-like_CS"/>
</dbReference>
<evidence type="ECO:0000256" key="1">
    <source>
        <dbReference type="ARBA" id="ARBA00005417"/>
    </source>
</evidence>
<dbReference type="AlphaFoldDB" id="A0A4R3YV81"/>
<dbReference type="PANTHER" id="PTHR42711">
    <property type="entry name" value="ABC TRANSPORTER ATP-BINDING PROTEIN"/>
    <property type="match status" value="1"/>
</dbReference>
<organism evidence="6 7">
    <name type="scientific">Longibaculum muris</name>
    <dbReference type="NCBI Taxonomy" id="1796628"/>
    <lineage>
        <taxon>Bacteria</taxon>
        <taxon>Bacillati</taxon>
        <taxon>Bacillota</taxon>
        <taxon>Erysipelotrichia</taxon>
        <taxon>Erysipelotrichales</taxon>
        <taxon>Coprobacillaceae</taxon>
        <taxon>Longibaculum</taxon>
    </lineage>
</organism>